<evidence type="ECO:0000313" key="5">
    <source>
        <dbReference type="Proteomes" id="UP000253562"/>
    </source>
</evidence>
<evidence type="ECO:0000256" key="1">
    <source>
        <dbReference type="ARBA" id="ARBA00022553"/>
    </source>
</evidence>
<dbReference type="InterPro" id="IPR050595">
    <property type="entry name" value="Bact_response_regulator"/>
</dbReference>
<dbReference type="AlphaFoldDB" id="A0A368KNU3"/>
<dbReference type="PROSITE" id="PS50110">
    <property type="entry name" value="RESPONSE_REGULATORY"/>
    <property type="match status" value="1"/>
</dbReference>
<dbReference type="PANTHER" id="PTHR44591">
    <property type="entry name" value="STRESS RESPONSE REGULATOR PROTEIN 1"/>
    <property type="match status" value="1"/>
</dbReference>
<protein>
    <submittedName>
        <fullName evidence="4">Response regulator</fullName>
    </submittedName>
</protein>
<dbReference type="InterPro" id="IPR001789">
    <property type="entry name" value="Sig_transdc_resp-reg_receiver"/>
</dbReference>
<evidence type="ECO:0000313" key="4">
    <source>
        <dbReference type="EMBL" id="RCS46114.1"/>
    </source>
</evidence>
<evidence type="ECO:0000259" key="3">
    <source>
        <dbReference type="PROSITE" id="PS50110"/>
    </source>
</evidence>
<evidence type="ECO:0000256" key="2">
    <source>
        <dbReference type="PROSITE-ProRule" id="PRU00169"/>
    </source>
</evidence>
<accession>A0A368KNU3</accession>
<comment type="caution">
    <text evidence="4">The sequence shown here is derived from an EMBL/GenBank/DDBJ whole genome shotgun (WGS) entry which is preliminary data.</text>
</comment>
<feature type="modified residue" description="4-aspartylphosphate" evidence="2">
    <location>
        <position position="57"/>
    </location>
</feature>
<proteinExistence type="predicted"/>
<dbReference type="SUPFAM" id="SSF52172">
    <property type="entry name" value="CheY-like"/>
    <property type="match status" value="1"/>
</dbReference>
<dbReference type="GO" id="GO:0000160">
    <property type="term" value="P:phosphorelay signal transduction system"/>
    <property type="evidence" value="ECO:0007669"/>
    <property type="project" value="InterPro"/>
</dbReference>
<dbReference type="PANTHER" id="PTHR44591:SF3">
    <property type="entry name" value="RESPONSE REGULATORY DOMAIN-CONTAINING PROTEIN"/>
    <property type="match status" value="1"/>
</dbReference>
<dbReference type="SMART" id="SM00448">
    <property type="entry name" value="REC"/>
    <property type="match status" value="1"/>
</dbReference>
<feature type="domain" description="Response regulatory" evidence="3">
    <location>
        <begin position="9"/>
        <end position="120"/>
    </location>
</feature>
<reference evidence="4 5" key="1">
    <citation type="submission" date="2018-07" db="EMBL/GenBank/DDBJ databases">
        <title>Comparative genomes isolates from brazilian mangrove.</title>
        <authorList>
            <person name="De Araujo J.E."/>
            <person name="Taketani R.G."/>
            <person name="Silva M.C.P."/>
            <person name="Lourenco M.V."/>
            <person name="Oliveira V.M."/>
            <person name="Andreote F.D."/>
        </authorList>
    </citation>
    <scope>NUCLEOTIDE SEQUENCE [LARGE SCALE GENOMIC DNA]</scope>
    <source>
        <strain evidence="4 5">HEX PRIS-MGV</strain>
    </source>
</reference>
<dbReference type="Pfam" id="PF00072">
    <property type="entry name" value="Response_reg"/>
    <property type="match status" value="1"/>
</dbReference>
<name>A0A368KNU3_9BACT</name>
<keyword evidence="1 2" id="KW-0597">Phosphoprotein</keyword>
<dbReference type="Proteomes" id="UP000253562">
    <property type="component" value="Unassembled WGS sequence"/>
</dbReference>
<organism evidence="4 5">
    <name type="scientific">Bremerella cremea</name>
    <dbReference type="NCBI Taxonomy" id="1031537"/>
    <lineage>
        <taxon>Bacteria</taxon>
        <taxon>Pseudomonadati</taxon>
        <taxon>Planctomycetota</taxon>
        <taxon>Planctomycetia</taxon>
        <taxon>Pirellulales</taxon>
        <taxon>Pirellulaceae</taxon>
        <taxon>Bremerella</taxon>
    </lineage>
</organism>
<sequence>MPENTMSQPILLVDDDSVFRLMVKRFLGSEFDVLEADCLEEARHLLARQSFSCVLLDYRLPDGNGLQILPELVLMDLPVVMLTGMGNEKLALQAIQHGCQAYLIKDDLTRDTLIDSFSRVPQEASEKRQALREQIVFPQIVQTASRQCRETTAALRQLLRIENLVANENVQHLNRLSHLMQGVLTYARILSTGWLPEPMSLTSTIDQALEGIDRSTIPVELKRISQPLPALQSDADAVKAIVQNLLEFAVQQPPVKQGASITMQIMALNLEACVQITISGLTTESSAESPKSSPDLIHPEFEVSRLLVEKLRGRLWLDKTAELFRICFALPYQEDFALLAIEEN</sequence>
<dbReference type="EMBL" id="QPEX01000033">
    <property type="protein sequence ID" value="RCS46114.1"/>
    <property type="molecule type" value="Genomic_DNA"/>
</dbReference>
<dbReference type="InterPro" id="IPR011006">
    <property type="entry name" value="CheY-like_superfamily"/>
</dbReference>
<dbReference type="CDD" id="cd00156">
    <property type="entry name" value="REC"/>
    <property type="match status" value="1"/>
</dbReference>
<gene>
    <name evidence="4" type="ORF">DTL42_16660</name>
</gene>
<dbReference type="Gene3D" id="3.40.50.2300">
    <property type="match status" value="1"/>
</dbReference>